<protein>
    <submittedName>
        <fullName evidence="1">Uncharacterized protein</fullName>
    </submittedName>
</protein>
<organism evidence="1">
    <name type="scientific">viral metagenome</name>
    <dbReference type="NCBI Taxonomy" id="1070528"/>
    <lineage>
        <taxon>unclassified sequences</taxon>
        <taxon>metagenomes</taxon>
        <taxon>organismal metagenomes</taxon>
    </lineage>
</organism>
<evidence type="ECO:0000313" key="1">
    <source>
        <dbReference type="EMBL" id="QJA93682.1"/>
    </source>
</evidence>
<proteinExistence type="predicted"/>
<reference evidence="1" key="1">
    <citation type="submission" date="2020-03" db="EMBL/GenBank/DDBJ databases">
        <title>The deep terrestrial virosphere.</title>
        <authorList>
            <person name="Holmfeldt K."/>
            <person name="Nilsson E."/>
            <person name="Simone D."/>
            <person name="Lopez-Fernandez M."/>
            <person name="Wu X."/>
            <person name="de Brujin I."/>
            <person name="Lundin D."/>
            <person name="Andersson A."/>
            <person name="Bertilsson S."/>
            <person name="Dopson M."/>
        </authorList>
    </citation>
    <scope>NUCLEOTIDE SEQUENCE</scope>
    <source>
        <strain evidence="1">MM415B04142</strain>
    </source>
</reference>
<accession>A0A6M3LJD1</accession>
<gene>
    <name evidence="1" type="ORF">MM415B04142_0002</name>
</gene>
<dbReference type="EMBL" id="MT143169">
    <property type="protein sequence ID" value="QJA93682.1"/>
    <property type="molecule type" value="Genomic_DNA"/>
</dbReference>
<sequence length="200" mass="20453">MANYQAAVTGNAYKNNGGTVRKAGNIATDNPITKAMTLRENLTRKSINTKNTLASSPTSSGNLGTVQPLSGGTFGYDPPSNVSSSTAVTVIARRVSTTISGAANTTLQSGASDKGVRQAVHAYTGNRLLGITSWNAVTGAATKSAARGGLLLQASGIDGTLGRGADDTIAKSTFAIPGELVWIETGKTPTQKDYAAKYSP</sequence>
<name>A0A6M3LJD1_9ZZZZ</name>
<dbReference type="AlphaFoldDB" id="A0A6M3LJD1"/>